<gene>
    <name evidence="1" type="ORF">N3K66_000007</name>
</gene>
<organism evidence="1 2">
    <name type="scientific">Trichothecium roseum</name>
    <dbReference type="NCBI Taxonomy" id="47278"/>
    <lineage>
        <taxon>Eukaryota</taxon>
        <taxon>Fungi</taxon>
        <taxon>Dikarya</taxon>
        <taxon>Ascomycota</taxon>
        <taxon>Pezizomycotina</taxon>
        <taxon>Sordariomycetes</taxon>
        <taxon>Hypocreomycetidae</taxon>
        <taxon>Hypocreales</taxon>
        <taxon>Hypocreales incertae sedis</taxon>
        <taxon>Trichothecium</taxon>
    </lineage>
</organism>
<accession>A0ACC0VBH0</accession>
<proteinExistence type="predicted"/>
<sequence length="331" mass="35369">MASSSHHFVLPRPGGVYDKSAAPIPAPSEAAFTSVFGTLLPPVKYLDTSNGKAAYYDLPPVSPHQATTPERVLLIHGVQTPAIGMLPLARALRVTYPHAHFVLVDLWGHGLTDTPIAPHDKPLFHHLIDGLLDHLGWATAHLIGYSFGGALTTGYVATRKDRVQSFVLIAPAGLMRASNLTAQERDYLREGGGGDEIAAAKFIQGFLEGGDRVVPAGWEERVARGEIVAEAVREWESREHPGHNASVVGIFRDAGVLDNDADFVDALKTGVPSVAVLGESDDVCSEKDLHQVGFTNVHVAPQVGHGVVRERATDVAAIISAFWKKLEGASA</sequence>
<comment type="caution">
    <text evidence="1">The sequence shown here is derived from an EMBL/GenBank/DDBJ whole genome shotgun (WGS) entry which is preliminary data.</text>
</comment>
<protein>
    <submittedName>
        <fullName evidence="1">Uncharacterized protein</fullName>
    </submittedName>
</protein>
<evidence type="ECO:0000313" key="2">
    <source>
        <dbReference type="Proteomes" id="UP001163324"/>
    </source>
</evidence>
<dbReference type="Proteomes" id="UP001163324">
    <property type="component" value="Chromosome 1"/>
</dbReference>
<dbReference type="EMBL" id="CM047940">
    <property type="protein sequence ID" value="KAI9903478.1"/>
    <property type="molecule type" value="Genomic_DNA"/>
</dbReference>
<reference evidence="1" key="1">
    <citation type="submission" date="2022-10" db="EMBL/GenBank/DDBJ databases">
        <title>Complete Genome of Trichothecium roseum strain YXFP-22015, a Plant Pathogen Isolated from Citrus.</title>
        <authorList>
            <person name="Wang Y."/>
            <person name="Zhu L."/>
        </authorList>
    </citation>
    <scope>NUCLEOTIDE SEQUENCE</scope>
    <source>
        <strain evidence="1">YXFP-22015</strain>
    </source>
</reference>
<name>A0ACC0VBH0_9HYPO</name>
<keyword evidence="2" id="KW-1185">Reference proteome</keyword>
<evidence type="ECO:0000313" key="1">
    <source>
        <dbReference type="EMBL" id="KAI9903478.1"/>
    </source>
</evidence>